<dbReference type="NCBIfam" id="TIGR00071">
    <property type="entry name" value="hisT_truA"/>
    <property type="match status" value="1"/>
</dbReference>
<dbReference type="InterPro" id="IPR020097">
    <property type="entry name" value="PsdUridine_synth_TruA_a/b_dom"/>
</dbReference>
<dbReference type="InterPro" id="IPR020103">
    <property type="entry name" value="PsdUridine_synth_cat_dom_sf"/>
</dbReference>
<feature type="binding site" evidence="4">
    <location>
        <position position="166"/>
    </location>
    <ligand>
        <name>substrate</name>
    </ligand>
</feature>
<dbReference type="Gene3D" id="3.30.70.580">
    <property type="entry name" value="Pseudouridine synthase I, catalytic domain, N-terminal subdomain"/>
    <property type="match status" value="1"/>
</dbReference>
<dbReference type="EC" id="5.4.99.12" evidence="4"/>
<dbReference type="Proteomes" id="UP000198749">
    <property type="component" value="Unassembled WGS sequence"/>
</dbReference>
<dbReference type="RefSeq" id="WP_091355453.1">
    <property type="nucleotide sequence ID" value="NZ_AP025284.1"/>
</dbReference>
<comment type="caution">
    <text evidence="4">Lacks conserved residue(s) required for the propagation of feature annotation.</text>
</comment>
<reference evidence="8" key="1">
    <citation type="submission" date="2016-10" db="EMBL/GenBank/DDBJ databases">
        <authorList>
            <person name="Varghese N."/>
            <person name="Submissions S."/>
        </authorList>
    </citation>
    <scope>NUCLEOTIDE SEQUENCE [LARGE SCALE GENOMIC DNA]</scope>
    <source>
        <strain evidence="8">DSM 18887</strain>
    </source>
</reference>
<dbReference type="Gene3D" id="3.30.70.660">
    <property type="entry name" value="Pseudouridine synthase I, catalytic domain, C-terminal subdomain"/>
    <property type="match status" value="1"/>
</dbReference>
<feature type="domain" description="Pseudouridine synthase I TruA alpha/beta" evidence="6">
    <location>
        <begin position="61"/>
        <end position="159"/>
    </location>
</feature>
<feature type="active site" description="Nucleophile" evidence="4">
    <location>
        <position position="108"/>
    </location>
</feature>
<evidence type="ECO:0000313" key="8">
    <source>
        <dbReference type="Proteomes" id="UP000198749"/>
    </source>
</evidence>
<dbReference type="PANTHER" id="PTHR11142">
    <property type="entry name" value="PSEUDOURIDYLATE SYNTHASE"/>
    <property type="match status" value="1"/>
</dbReference>
<dbReference type="GO" id="GO:0160147">
    <property type="term" value="F:tRNA pseudouridine(38-40) synthase activity"/>
    <property type="evidence" value="ECO:0007669"/>
    <property type="project" value="UniProtKB-EC"/>
</dbReference>
<dbReference type="InterPro" id="IPR020094">
    <property type="entry name" value="TruA/RsuA/RluB/E/F_N"/>
</dbReference>
<dbReference type="AlphaFoldDB" id="A0A1H9FGG4"/>
<evidence type="ECO:0000256" key="4">
    <source>
        <dbReference type="HAMAP-Rule" id="MF_00171"/>
    </source>
</evidence>
<accession>A0A1H9FGG4</accession>
<protein>
    <recommendedName>
        <fullName evidence="4">tRNA pseudouridine synthase A</fullName>
        <ecNumber evidence="4">5.4.99.12</ecNumber>
    </recommendedName>
    <alternativeName>
        <fullName evidence="4">tRNA pseudouridine(38-40) synthase</fullName>
    </alternativeName>
    <alternativeName>
        <fullName evidence="4">tRNA pseudouridylate synthase I</fullName>
    </alternativeName>
    <alternativeName>
        <fullName evidence="4">tRNA-uridine isomerase I</fullName>
    </alternativeName>
</protein>
<dbReference type="InterPro" id="IPR001406">
    <property type="entry name" value="PsdUridine_synth_TruA"/>
</dbReference>
<comment type="subunit">
    <text evidence="4">Homodimer.</text>
</comment>
<dbReference type="GO" id="GO:0031119">
    <property type="term" value="P:tRNA pseudouridine synthesis"/>
    <property type="evidence" value="ECO:0007669"/>
    <property type="project" value="UniProtKB-UniRule"/>
</dbReference>
<keyword evidence="3 4" id="KW-0413">Isomerase</keyword>
<feature type="domain" description="Pseudouridine synthase I TruA alpha/beta" evidence="6">
    <location>
        <begin position="199"/>
        <end position="301"/>
    </location>
</feature>
<dbReference type="InterPro" id="IPR020095">
    <property type="entry name" value="PsdUridine_synth_TruA_C"/>
</dbReference>
<dbReference type="GO" id="GO:0003723">
    <property type="term" value="F:RNA binding"/>
    <property type="evidence" value="ECO:0007669"/>
    <property type="project" value="InterPro"/>
</dbReference>
<comment type="catalytic activity">
    <reaction evidence="4 5">
        <text>uridine(38/39/40) in tRNA = pseudouridine(38/39/40) in tRNA</text>
        <dbReference type="Rhea" id="RHEA:22376"/>
        <dbReference type="Rhea" id="RHEA-COMP:10085"/>
        <dbReference type="Rhea" id="RHEA-COMP:10087"/>
        <dbReference type="ChEBI" id="CHEBI:65314"/>
        <dbReference type="ChEBI" id="CHEBI:65315"/>
        <dbReference type="EC" id="5.4.99.12"/>
    </reaction>
</comment>
<dbReference type="STRING" id="355243.SAMN03080615_01250"/>
<dbReference type="FunFam" id="3.30.70.580:FF:000001">
    <property type="entry name" value="tRNA pseudouridine synthase A"/>
    <property type="match status" value="1"/>
</dbReference>
<dbReference type="CDD" id="cd02570">
    <property type="entry name" value="PseudoU_synth_EcTruA"/>
    <property type="match status" value="1"/>
</dbReference>
<dbReference type="EMBL" id="FOGB01000003">
    <property type="protein sequence ID" value="SEQ37026.1"/>
    <property type="molecule type" value="Genomic_DNA"/>
</dbReference>
<dbReference type="OrthoDB" id="9811823at2"/>
<dbReference type="SUPFAM" id="SSF55120">
    <property type="entry name" value="Pseudouridine synthase"/>
    <property type="match status" value="1"/>
</dbReference>
<keyword evidence="2 4" id="KW-0819">tRNA processing</keyword>
<evidence type="ECO:0000256" key="3">
    <source>
        <dbReference type="ARBA" id="ARBA00023235"/>
    </source>
</evidence>
<evidence type="ECO:0000259" key="6">
    <source>
        <dbReference type="Pfam" id="PF01416"/>
    </source>
</evidence>
<evidence type="ECO:0000256" key="5">
    <source>
        <dbReference type="RuleBase" id="RU003792"/>
    </source>
</evidence>
<dbReference type="Pfam" id="PF01416">
    <property type="entry name" value="PseudoU_synth_1"/>
    <property type="match status" value="2"/>
</dbReference>
<comment type="similarity">
    <text evidence="1 4 5">Belongs to the tRNA pseudouridine synthase TruA family.</text>
</comment>
<name>A0A1H9FGG4_9GAMM</name>
<evidence type="ECO:0000256" key="2">
    <source>
        <dbReference type="ARBA" id="ARBA00022694"/>
    </source>
</evidence>
<sequence length="320" mass="35706">MSRDKTQLKLQQGATSVALSYEQAPAGLKSEYSEQAGSEDGLAEAESLAPDLPQTKRYALCVEYAGAAYRGWQTQKEKDVPSIQETVEQALSAIANEPVKVICAGRTDACVSGTYQIIHFDTVAERPERAWVMGTNTKLPDDIAIRWAKRVDDSFHARFSALERRYRYLIYSAPVKPGLLSRGVTWTHKQLDMSRMQAAADYLIGEHDFTSYRAIGCQAKSPVREVRAMDIYRAGELIVIDVRANAFLHHMIRNFAGVLMKIGAGEAEPVWAQQVLDARDRTQGGVTAPPYGLYFVDVKYPDQYELPKSELGPYFLMQNG</sequence>
<gene>
    <name evidence="4" type="primary">truA</name>
    <name evidence="7" type="ORF">SAMN03080615_01250</name>
</gene>
<dbReference type="PANTHER" id="PTHR11142:SF0">
    <property type="entry name" value="TRNA PSEUDOURIDINE SYNTHASE-LIKE 1"/>
    <property type="match status" value="1"/>
</dbReference>
<evidence type="ECO:0000313" key="7">
    <source>
        <dbReference type="EMBL" id="SEQ37026.1"/>
    </source>
</evidence>
<organism evidence="7 8">
    <name type="scientific">Amphritea atlantica</name>
    <dbReference type="NCBI Taxonomy" id="355243"/>
    <lineage>
        <taxon>Bacteria</taxon>
        <taxon>Pseudomonadati</taxon>
        <taxon>Pseudomonadota</taxon>
        <taxon>Gammaproteobacteria</taxon>
        <taxon>Oceanospirillales</taxon>
        <taxon>Oceanospirillaceae</taxon>
        <taxon>Amphritea</taxon>
    </lineage>
</organism>
<evidence type="ECO:0000256" key="1">
    <source>
        <dbReference type="ARBA" id="ARBA00009375"/>
    </source>
</evidence>
<keyword evidence="8" id="KW-1185">Reference proteome</keyword>
<dbReference type="HAMAP" id="MF_00171">
    <property type="entry name" value="TruA"/>
    <property type="match status" value="1"/>
</dbReference>
<proteinExistence type="inferred from homology"/>
<comment type="function">
    <text evidence="4">Formation of pseudouridine at positions 38, 39 and 40 in the anticodon stem and loop of transfer RNAs.</text>
</comment>